<evidence type="ECO:0000256" key="3">
    <source>
        <dbReference type="ARBA" id="ARBA00023157"/>
    </source>
</evidence>
<dbReference type="InterPro" id="IPR013320">
    <property type="entry name" value="ConA-like_dom_sf"/>
</dbReference>
<dbReference type="SUPFAM" id="SSF56436">
    <property type="entry name" value="C-type lectin-like"/>
    <property type="match status" value="1"/>
</dbReference>
<reference evidence="7 8" key="1">
    <citation type="submission" date="2018-04" db="EMBL/GenBank/DDBJ databases">
        <authorList>
            <person name="Zhang X."/>
            <person name="Yuan J."/>
            <person name="Li F."/>
            <person name="Xiang J."/>
        </authorList>
    </citation>
    <scope>NUCLEOTIDE SEQUENCE [LARGE SCALE GENOMIC DNA]</scope>
    <source>
        <tissue evidence="7">Muscle</tissue>
    </source>
</reference>
<feature type="domain" description="C-type lectin" evidence="6">
    <location>
        <begin position="132"/>
        <end position="249"/>
    </location>
</feature>
<dbReference type="InterPro" id="IPR036734">
    <property type="entry name" value="Neur_chan_lig-bd_sf"/>
</dbReference>
<accession>A0A3R7PBA2</accession>
<dbReference type="Pfam" id="PF00057">
    <property type="entry name" value="Ldl_recept_a"/>
    <property type="match status" value="1"/>
</dbReference>
<evidence type="ECO:0000313" key="7">
    <source>
        <dbReference type="EMBL" id="ROT65811.1"/>
    </source>
</evidence>
<sequence length="521" mass="58069">MHDRPAHSKASVQVPALSQVSQVRLNASGSPRLQIEGGGRLVVGQKLYSLEDDGGFNVLEALDGEIADYRIYATALRPDQIEDWMSCKQVDAGTPPLIDLENSTLQVKGYVEEGTVTTGEICGNHAPGFTIFFSEKMDFDDANTWCNKIKGDLVLPRNSEENYRFWEAFITYKEQCSDIWTHLFWIGVKGDLETGQWLALKDGKPIEWHNFLQVYRTVTPEISCIAAVSHEENKWAACPCQVQTCSVCSFASPTELRLRGLCGLSRMDHDYSFRANEDHKLVIDGLSHIQILQVNGTWLMQSRLYPSLWAEMIPERLGAYPLGAHVWEVHGDLCPNKKPVLLLTACEADEFTCDDGSCISKSRRCDLTLDCADQSDEMGCSVVLVPDGYAPKLPPPTIDARPVPVHVALNLTSIREFKLVDFKISADFIFRLQWLDSRLTFSNLRLSHLANEVDALASVWTPSVQIRDGTRSSVQADVHSESLYVSRKTAPLPDDDAAIKEGRARGAARLMRRTSSSCSPD</sequence>
<feature type="disulfide bond" evidence="5">
    <location>
        <begin position="346"/>
        <end position="358"/>
    </location>
</feature>
<dbReference type="PROSITE" id="PS50068">
    <property type="entry name" value="LDLRA_2"/>
    <property type="match status" value="1"/>
</dbReference>
<dbReference type="Gene3D" id="3.10.100.10">
    <property type="entry name" value="Mannose-Binding Protein A, subunit A"/>
    <property type="match status" value="1"/>
</dbReference>
<dbReference type="AlphaFoldDB" id="A0A3R7PBA2"/>
<dbReference type="CDD" id="cd00037">
    <property type="entry name" value="CLECT"/>
    <property type="match status" value="1"/>
</dbReference>
<evidence type="ECO:0000256" key="5">
    <source>
        <dbReference type="PROSITE-ProRule" id="PRU00124"/>
    </source>
</evidence>
<organism evidence="7 8">
    <name type="scientific">Penaeus vannamei</name>
    <name type="common">Whiteleg shrimp</name>
    <name type="synonym">Litopenaeus vannamei</name>
    <dbReference type="NCBI Taxonomy" id="6689"/>
    <lineage>
        <taxon>Eukaryota</taxon>
        <taxon>Metazoa</taxon>
        <taxon>Ecdysozoa</taxon>
        <taxon>Arthropoda</taxon>
        <taxon>Crustacea</taxon>
        <taxon>Multicrustacea</taxon>
        <taxon>Malacostraca</taxon>
        <taxon>Eumalacostraca</taxon>
        <taxon>Eucarida</taxon>
        <taxon>Decapoda</taxon>
        <taxon>Dendrobranchiata</taxon>
        <taxon>Penaeoidea</taxon>
        <taxon>Penaeidae</taxon>
        <taxon>Penaeus</taxon>
    </lineage>
</organism>
<dbReference type="OrthoDB" id="6358867at2759"/>
<dbReference type="Gene3D" id="2.60.120.200">
    <property type="match status" value="1"/>
</dbReference>
<dbReference type="Proteomes" id="UP000283509">
    <property type="component" value="Unassembled WGS sequence"/>
</dbReference>
<proteinExistence type="predicted"/>
<keyword evidence="2" id="KW-0677">Repeat</keyword>
<keyword evidence="3 5" id="KW-1015">Disulfide bond</keyword>
<keyword evidence="1" id="KW-0732">Signal</keyword>
<dbReference type="PROSITE" id="PS01209">
    <property type="entry name" value="LDLRA_1"/>
    <property type="match status" value="1"/>
</dbReference>
<dbReference type="CDD" id="cd00112">
    <property type="entry name" value="LDLa"/>
    <property type="match status" value="1"/>
</dbReference>
<dbReference type="InterPro" id="IPR002172">
    <property type="entry name" value="LDrepeatLR_classA_rpt"/>
</dbReference>
<dbReference type="Pfam" id="PF02931">
    <property type="entry name" value="Neur_chan_LBD"/>
    <property type="match status" value="1"/>
</dbReference>
<dbReference type="GO" id="GO:0016020">
    <property type="term" value="C:membrane"/>
    <property type="evidence" value="ECO:0007669"/>
    <property type="project" value="InterPro"/>
</dbReference>
<keyword evidence="7" id="KW-0449">Lipoprotein</keyword>
<evidence type="ECO:0000256" key="1">
    <source>
        <dbReference type="ARBA" id="ARBA00022729"/>
    </source>
</evidence>
<dbReference type="Gene3D" id="4.10.400.10">
    <property type="entry name" value="Low-density Lipoprotein Receptor"/>
    <property type="match status" value="1"/>
</dbReference>
<dbReference type="SUPFAM" id="SSF57424">
    <property type="entry name" value="LDL receptor-like module"/>
    <property type="match status" value="1"/>
</dbReference>
<evidence type="ECO:0000259" key="6">
    <source>
        <dbReference type="PROSITE" id="PS50041"/>
    </source>
</evidence>
<evidence type="ECO:0000256" key="4">
    <source>
        <dbReference type="ARBA" id="ARBA00023180"/>
    </source>
</evidence>
<dbReference type="EMBL" id="QCYY01003035">
    <property type="protein sequence ID" value="ROT65811.1"/>
    <property type="molecule type" value="Genomic_DNA"/>
</dbReference>
<dbReference type="SUPFAM" id="SSF49899">
    <property type="entry name" value="Concanavalin A-like lectins/glucanases"/>
    <property type="match status" value="1"/>
</dbReference>
<gene>
    <name evidence="7" type="ORF">C7M84_016219</name>
</gene>
<feature type="disulfide bond" evidence="5">
    <location>
        <begin position="353"/>
        <end position="371"/>
    </location>
</feature>
<evidence type="ECO:0000313" key="8">
    <source>
        <dbReference type="Proteomes" id="UP000283509"/>
    </source>
</evidence>
<name>A0A3R7PBA2_PENVA</name>
<dbReference type="SUPFAM" id="SSF63712">
    <property type="entry name" value="Nicotinic receptor ligand binding domain-like"/>
    <property type="match status" value="1"/>
</dbReference>
<dbReference type="InterPro" id="IPR016187">
    <property type="entry name" value="CTDL_fold"/>
</dbReference>
<keyword evidence="8" id="KW-1185">Reference proteome</keyword>
<dbReference type="InterPro" id="IPR036055">
    <property type="entry name" value="LDL_receptor-like_sf"/>
</dbReference>
<feature type="disulfide bond" evidence="5">
    <location>
        <begin position="365"/>
        <end position="380"/>
    </location>
</feature>
<dbReference type="Gene3D" id="2.70.170.10">
    <property type="entry name" value="Neurotransmitter-gated ion-channel ligand-binding domain"/>
    <property type="match status" value="1"/>
</dbReference>
<dbReference type="InterPro" id="IPR016186">
    <property type="entry name" value="C-type_lectin-like/link_sf"/>
</dbReference>
<dbReference type="FunFam" id="4.10.400.10:FF:000034">
    <property type="entry name" value="Low-density lipoprotein receptor-related protein 2"/>
    <property type="match status" value="1"/>
</dbReference>
<evidence type="ECO:0000256" key="2">
    <source>
        <dbReference type="ARBA" id="ARBA00022737"/>
    </source>
</evidence>
<dbReference type="InterPro" id="IPR023415">
    <property type="entry name" value="LDLR_class-A_CS"/>
</dbReference>
<dbReference type="Pfam" id="PF00059">
    <property type="entry name" value="Lectin_C"/>
    <property type="match status" value="1"/>
</dbReference>
<dbReference type="PROSITE" id="PS50041">
    <property type="entry name" value="C_TYPE_LECTIN_2"/>
    <property type="match status" value="1"/>
</dbReference>
<reference evidence="7 8" key="2">
    <citation type="submission" date="2019-01" db="EMBL/GenBank/DDBJ databases">
        <title>The decoding of complex shrimp genome reveals the adaptation for benthos swimmer, frequently molting mechanism and breeding impact on genome.</title>
        <authorList>
            <person name="Sun Y."/>
            <person name="Gao Y."/>
            <person name="Yu Y."/>
        </authorList>
    </citation>
    <scope>NUCLEOTIDE SEQUENCE [LARGE SCALE GENOMIC DNA]</scope>
    <source>
        <tissue evidence="7">Muscle</tissue>
    </source>
</reference>
<dbReference type="InterPro" id="IPR006202">
    <property type="entry name" value="Neur_chan_lig-bd"/>
</dbReference>
<keyword evidence="7" id="KW-0675">Receptor</keyword>
<comment type="caution">
    <text evidence="7">The sequence shown here is derived from an EMBL/GenBank/DDBJ whole genome shotgun (WGS) entry which is preliminary data.</text>
</comment>
<dbReference type="GO" id="GO:0005230">
    <property type="term" value="F:extracellular ligand-gated monoatomic ion channel activity"/>
    <property type="evidence" value="ECO:0007669"/>
    <property type="project" value="InterPro"/>
</dbReference>
<keyword evidence="4" id="KW-0325">Glycoprotein</keyword>
<dbReference type="InterPro" id="IPR001304">
    <property type="entry name" value="C-type_lectin-like"/>
</dbReference>
<protein>
    <submittedName>
        <fullName evidence="7">Low-density lipoprotein receptor</fullName>
    </submittedName>
</protein>
<dbReference type="SMART" id="SM00192">
    <property type="entry name" value="LDLa"/>
    <property type="match status" value="1"/>
</dbReference>